<evidence type="ECO:0000313" key="2">
    <source>
        <dbReference type="Proteomes" id="UP000187266"/>
    </source>
</evidence>
<sequence length="191" mass="20236">MSDGGALSDVIEKLIEAAEGEKVRFGEIVEALGERGFGPLLLALSAFLVLPTGAIPGIPAVVGLALLLLMGQLILGRRSPWIPKWLANFRIDAETLRKSGRTARPWGRRLGRILSPRMRFLAQEKVIAVVSLLSSAIVIALGFVPLLPMVFGFNLMLLGMALVARDGLAALLGYLVSLGGLILAVMNLGGS</sequence>
<dbReference type="STRING" id="1267768.BV394_03720"/>
<dbReference type="Pfam" id="PF06055">
    <property type="entry name" value="ExoD"/>
    <property type="match status" value="1"/>
</dbReference>
<reference evidence="1 2" key="1">
    <citation type="submission" date="2017-01" db="EMBL/GenBank/DDBJ databases">
        <title>Genomic analysis of Xuhuaishuia manganoxidans DY6-4.</title>
        <authorList>
            <person name="Wang X."/>
        </authorList>
    </citation>
    <scope>NUCLEOTIDE SEQUENCE [LARGE SCALE GENOMIC DNA]</scope>
    <source>
        <strain evidence="1 2">DY6-4</strain>
    </source>
</reference>
<accession>A0A1U7DG53</accession>
<gene>
    <name evidence="1" type="ORF">BV394_03720</name>
</gene>
<accession>A0A2M9DFE5</accession>
<organism evidence="1 2">
    <name type="scientific">Brevirhabdus pacifica</name>
    <dbReference type="NCBI Taxonomy" id="1267768"/>
    <lineage>
        <taxon>Bacteria</taxon>
        <taxon>Pseudomonadati</taxon>
        <taxon>Pseudomonadota</taxon>
        <taxon>Alphaproteobacteria</taxon>
        <taxon>Rhodobacterales</taxon>
        <taxon>Paracoccaceae</taxon>
        <taxon>Brevirhabdus</taxon>
    </lineage>
</organism>
<proteinExistence type="predicted"/>
<evidence type="ECO:0000313" key="1">
    <source>
        <dbReference type="EMBL" id="APX88946.1"/>
    </source>
</evidence>
<dbReference type="PANTHER" id="PTHR41795:SF1">
    <property type="entry name" value="EXOPOLYSACCHARIDE SYNTHESIS PROTEIN"/>
    <property type="match status" value="1"/>
</dbReference>
<dbReference type="RefSeq" id="WP_076978969.1">
    <property type="nucleotide sequence ID" value="NZ_CP019124.1"/>
</dbReference>
<dbReference type="PIRSF" id="PIRSF033239">
    <property type="entry name" value="ExoD"/>
    <property type="match status" value="1"/>
</dbReference>
<dbReference type="OrthoDB" id="8550083at2"/>
<name>A0A1U7DG53_9RHOB</name>
<protein>
    <submittedName>
        <fullName evidence="1">Uncharacterized protein</fullName>
    </submittedName>
</protein>
<dbReference type="EMBL" id="CP019124">
    <property type="protein sequence ID" value="APX88946.1"/>
    <property type="molecule type" value="Genomic_DNA"/>
</dbReference>
<dbReference type="InterPro" id="IPR010331">
    <property type="entry name" value="ExoD"/>
</dbReference>
<keyword evidence="2" id="KW-1185">Reference proteome</keyword>
<dbReference type="PANTHER" id="PTHR41795">
    <property type="entry name" value="EXOPOLYSACCHARIDE SYNTHESIS PROTEIN"/>
    <property type="match status" value="1"/>
</dbReference>
<dbReference type="Proteomes" id="UP000187266">
    <property type="component" value="Chromosome"/>
</dbReference>
<dbReference type="AlphaFoldDB" id="A0A1U7DG53"/>